<evidence type="ECO:0000256" key="1">
    <source>
        <dbReference type="SAM" id="SignalP"/>
    </source>
</evidence>
<dbReference type="InterPro" id="IPR017853">
    <property type="entry name" value="GH"/>
</dbReference>
<feature type="chain" id="PRO_5045498256" evidence="1">
    <location>
        <begin position="31"/>
        <end position="276"/>
    </location>
</feature>
<dbReference type="Proteomes" id="UP001597492">
    <property type="component" value="Unassembled WGS sequence"/>
</dbReference>
<dbReference type="Pfam" id="PF03537">
    <property type="entry name" value="Glyco_hydro_114"/>
    <property type="match status" value="1"/>
</dbReference>
<dbReference type="SUPFAM" id="SSF51445">
    <property type="entry name" value="(Trans)glycosidases"/>
    <property type="match status" value="1"/>
</dbReference>
<gene>
    <name evidence="3" type="ORF">ACFSW7_11915</name>
</gene>
<dbReference type="Gene3D" id="3.20.20.70">
    <property type="entry name" value="Aldolase class I"/>
    <property type="match status" value="1"/>
</dbReference>
<dbReference type="InterPro" id="IPR013785">
    <property type="entry name" value="Aldolase_TIM"/>
</dbReference>
<feature type="signal peptide" evidence="1">
    <location>
        <begin position="1"/>
        <end position="30"/>
    </location>
</feature>
<evidence type="ECO:0000313" key="4">
    <source>
        <dbReference type="Proteomes" id="UP001597492"/>
    </source>
</evidence>
<reference evidence="4" key="1">
    <citation type="journal article" date="2019" name="Int. J. Syst. Evol. Microbiol.">
        <title>The Global Catalogue of Microorganisms (GCM) 10K type strain sequencing project: providing services to taxonomists for standard genome sequencing and annotation.</title>
        <authorList>
            <consortium name="The Broad Institute Genomics Platform"/>
            <consortium name="The Broad Institute Genome Sequencing Center for Infectious Disease"/>
            <person name="Wu L."/>
            <person name="Ma J."/>
        </authorList>
    </citation>
    <scope>NUCLEOTIDE SEQUENCE [LARGE SCALE GENOMIC DNA]</scope>
    <source>
        <strain evidence="4">TISTR 1514</strain>
    </source>
</reference>
<feature type="domain" description="Glycoside-hydrolase family GH114 TIM-barrel" evidence="2">
    <location>
        <begin position="47"/>
        <end position="264"/>
    </location>
</feature>
<name>A0ABW5V356_9MICO</name>
<keyword evidence="4" id="KW-1185">Reference proteome</keyword>
<accession>A0ABW5V356</accession>
<dbReference type="PANTHER" id="PTHR35273:SF2">
    <property type="entry name" value="ALPHA-GALACTOSIDASE"/>
    <property type="match status" value="1"/>
</dbReference>
<proteinExistence type="predicted"/>
<evidence type="ECO:0000259" key="2">
    <source>
        <dbReference type="Pfam" id="PF03537"/>
    </source>
</evidence>
<dbReference type="RefSeq" id="WP_235619830.1">
    <property type="nucleotide sequence ID" value="NZ_JBHUNE010000008.1"/>
</dbReference>
<protein>
    <submittedName>
        <fullName evidence="3">Endo alpha-1,4 polygalactosaminidase</fullName>
    </submittedName>
</protein>
<dbReference type="EMBL" id="JBHUNE010000008">
    <property type="protein sequence ID" value="MFD2759082.1"/>
    <property type="molecule type" value="Genomic_DNA"/>
</dbReference>
<comment type="caution">
    <text evidence="3">The sequence shown here is derived from an EMBL/GenBank/DDBJ whole genome shotgun (WGS) entry which is preliminary data.</text>
</comment>
<sequence length="276" mass="29255">MVRRARMRGHGIAAACGVAAALVLAGCAGAPSDTVEPRPEFPAGAPFDYQLGGGYAPPDGVEVVVRDRTDVPEPGAYSICYVNAFQTQPGEQDDWPAELLLHDSDGAPVTDPDWPDEVLLDLSTPERRDAIADVLGDWTADCAADGFAAVEFDNLDSFTRSGDAFTVDDATALAAVLVADAHAHGLAVGQKNAAEFAERLRDDAGFDFAVSEECAAYAECEAYTDAYGDAVLNIEYVDNLPRPFVEACADAPARTILRDRDLVTPGDDGYRYDACG</sequence>
<dbReference type="PROSITE" id="PS51257">
    <property type="entry name" value="PROKAR_LIPOPROTEIN"/>
    <property type="match status" value="1"/>
</dbReference>
<dbReference type="PANTHER" id="PTHR35273">
    <property type="entry name" value="ALPHA-1,4 POLYGALACTOSAMINIDASE, PUTATIVE (AFU_ORTHOLOGUE AFUA_3G07890)-RELATED"/>
    <property type="match status" value="1"/>
</dbReference>
<evidence type="ECO:0000313" key="3">
    <source>
        <dbReference type="EMBL" id="MFD2759082.1"/>
    </source>
</evidence>
<keyword evidence="1" id="KW-0732">Signal</keyword>
<organism evidence="3 4">
    <name type="scientific">Gulosibacter faecalis</name>
    <dbReference type="NCBI Taxonomy" id="272240"/>
    <lineage>
        <taxon>Bacteria</taxon>
        <taxon>Bacillati</taxon>
        <taxon>Actinomycetota</taxon>
        <taxon>Actinomycetes</taxon>
        <taxon>Micrococcales</taxon>
        <taxon>Microbacteriaceae</taxon>
        <taxon>Gulosibacter</taxon>
    </lineage>
</organism>
<dbReference type="InterPro" id="IPR004352">
    <property type="entry name" value="GH114_TIM-barrel"/>
</dbReference>